<gene>
    <name evidence="1" type="ORF">SDC9_46596</name>
</gene>
<reference evidence="1" key="1">
    <citation type="submission" date="2019-08" db="EMBL/GenBank/DDBJ databases">
        <authorList>
            <person name="Kucharzyk K."/>
            <person name="Murdoch R.W."/>
            <person name="Higgins S."/>
            <person name="Loffler F."/>
        </authorList>
    </citation>
    <scope>NUCLEOTIDE SEQUENCE</scope>
</reference>
<organism evidence="1">
    <name type="scientific">bioreactor metagenome</name>
    <dbReference type="NCBI Taxonomy" id="1076179"/>
    <lineage>
        <taxon>unclassified sequences</taxon>
        <taxon>metagenomes</taxon>
        <taxon>ecological metagenomes</taxon>
    </lineage>
</organism>
<comment type="caution">
    <text evidence="1">The sequence shown here is derived from an EMBL/GenBank/DDBJ whole genome shotgun (WGS) entry which is preliminary data.</text>
</comment>
<name>A0A644W9F3_9ZZZZ</name>
<dbReference type="AlphaFoldDB" id="A0A644W9F3"/>
<proteinExistence type="predicted"/>
<evidence type="ECO:0000313" key="1">
    <source>
        <dbReference type="EMBL" id="MPM00372.1"/>
    </source>
</evidence>
<accession>A0A644W9F3</accession>
<sequence>MVIGEACGQQVRFFDDDDTETDDTVGGFRIAHLYLVTAGRQIRESGTRLPGTAVDAVFITA</sequence>
<dbReference type="EMBL" id="VSSQ01000726">
    <property type="protein sequence ID" value="MPM00372.1"/>
    <property type="molecule type" value="Genomic_DNA"/>
</dbReference>
<protein>
    <submittedName>
        <fullName evidence="1">Uncharacterized protein</fullName>
    </submittedName>
</protein>